<proteinExistence type="predicted"/>
<dbReference type="GO" id="GO:0006355">
    <property type="term" value="P:regulation of DNA-templated transcription"/>
    <property type="evidence" value="ECO:0007669"/>
    <property type="project" value="InterPro"/>
</dbReference>
<organism evidence="2">
    <name type="scientific">Aplanochytrium stocchinoi</name>
    <dbReference type="NCBI Taxonomy" id="215587"/>
    <lineage>
        <taxon>Eukaryota</taxon>
        <taxon>Sar</taxon>
        <taxon>Stramenopiles</taxon>
        <taxon>Bigyra</taxon>
        <taxon>Labyrinthulomycetes</taxon>
        <taxon>Thraustochytrida</taxon>
        <taxon>Thraustochytriidae</taxon>
        <taxon>Aplanochytrium</taxon>
    </lineage>
</organism>
<dbReference type="PANTHER" id="PTHR13464">
    <property type="entry name" value="TRANSCRIPTIONAL REGULATOR PROTEIN HCNGP"/>
    <property type="match status" value="1"/>
</dbReference>
<dbReference type="GO" id="GO:0005634">
    <property type="term" value="C:nucleus"/>
    <property type="evidence" value="ECO:0007669"/>
    <property type="project" value="TreeGrafter"/>
</dbReference>
<gene>
    <name evidence="2" type="ORF">ASTO00021_LOCUS17838</name>
</gene>
<feature type="compositionally biased region" description="Basic and acidic residues" evidence="1">
    <location>
        <begin position="192"/>
        <end position="227"/>
    </location>
</feature>
<dbReference type="Pfam" id="PF07818">
    <property type="entry name" value="HCNGP"/>
    <property type="match status" value="1"/>
</dbReference>
<dbReference type="InterPro" id="IPR012479">
    <property type="entry name" value="SAP30BP"/>
</dbReference>
<reference evidence="2" key="1">
    <citation type="submission" date="2021-01" db="EMBL/GenBank/DDBJ databases">
        <authorList>
            <person name="Corre E."/>
            <person name="Pelletier E."/>
            <person name="Niang G."/>
            <person name="Scheremetjew M."/>
            <person name="Finn R."/>
            <person name="Kale V."/>
            <person name="Holt S."/>
            <person name="Cochrane G."/>
            <person name="Meng A."/>
            <person name="Brown T."/>
            <person name="Cohen L."/>
        </authorList>
    </citation>
    <scope>NUCLEOTIDE SEQUENCE</scope>
    <source>
        <strain evidence="2">GSBS06</strain>
    </source>
</reference>
<dbReference type="EMBL" id="HBIN01023182">
    <property type="protein sequence ID" value="CAE0447874.1"/>
    <property type="molecule type" value="Transcribed_RNA"/>
</dbReference>
<name>A0A7S3PRK9_9STRA</name>
<protein>
    <submittedName>
        <fullName evidence="2">Uncharacterized protein</fullName>
    </submittedName>
</protein>
<accession>A0A7S3PRK9</accession>
<evidence type="ECO:0000256" key="1">
    <source>
        <dbReference type="SAM" id="MobiDB-lite"/>
    </source>
</evidence>
<feature type="region of interest" description="Disordered" evidence="1">
    <location>
        <begin position="1"/>
        <end position="35"/>
    </location>
</feature>
<sequence length="237" mass="27267">MLGLGAYGSSGSDSDEAENLDLQQQTGESIHANAIVKSESKPKPVYVLNDHDEISSEPETGCDLELEKKFQRYFQLRNTKGYNFIHRLHENKEFGNPGLLDLKIRQLHINENGTNFPPNIWDPKRTHEQEKKLLNLDTFVPTAARKQIEEEVCRNRNVSESKSKESDYKPELDSFAAAKLARIKAKLTSSILEKEKEENMKNEKPKRENESETETHSDSHGEQERMVKKSKRQSRWG</sequence>
<evidence type="ECO:0000313" key="2">
    <source>
        <dbReference type="EMBL" id="CAE0447874.1"/>
    </source>
</evidence>
<dbReference type="PANTHER" id="PTHR13464:SF0">
    <property type="entry name" value="SAP30-BINDING PROTEIN"/>
    <property type="match status" value="1"/>
</dbReference>
<feature type="region of interest" description="Disordered" evidence="1">
    <location>
        <begin position="188"/>
        <end position="237"/>
    </location>
</feature>
<feature type="compositionally biased region" description="Basic residues" evidence="1">
    <location>
        <begin position="228"/>
        <end position="237"/>
    </location>
</feature>
<dbReference type="AlphaFoldDB" id="A0A7S3PRK9"/>